<dbReference type="Gene3D" id="3.40.50.150">
    <property type="entry name" value="Vaccinia Virus protein VP39"/>
    <property type="match status" value="1"/>
</dbReference>
<keyword evidence="4" id="KW-0680">Restriction system</keyword>
<evidence type="ECO:0000256" key="1">
    <source>
        <dbReference type="ARBA" id="ARBA00022603"/>
    </source>
</evidence>
<sequence length="327" mass="37849">MAKKFTLIDLFAGAGGLTWGFYKNNFNIKYTVEFWQPAVDTYNKNFKLDVTTKDITDQNVIDEIETNWQNKIDLVIGGFPCQGYSMAGKRNPDDPRNQLYKYTIKVIEKVKPKYFVLENVKGILSFKEKDGSLVIDKIIEILREKGYYSKFILLDATNFGVPQKRERVIFIGSSFENKEKVDQIIEKLSNFKTDKPKTVREAIEDLENVKELELFNHIFSKHSNEMIAKIQNTPQGKSVMKKYSDAYFRLDYDKPSRTVKENHGGVHVHPKLNRVLTPRELARLQSFPDDFEFLSSKSNVLKQIGNAVPPLMSFEIAKIVKRILKNE</sequence>
<dbReference type="GO" id="GO:0032259">
    <property type="term" value="P:methylation"/>
    <property type="evidence" value="ECO:0007669"/>
    <property type="project" value="UniProtKB-KW"/>
</dbReference>
<dbReference type="AlphaFoldDB" id="A0A6H0V2C2"/>
<dbReference type="Pfam" id="PF00145">
    <property type="entry name" value="DNA_methylase"/>
    <property type="match status" value="1"/>
</dbReference>
<keyword evidence="2 5" id="KW-0808">Transferase</keyword>
<dbReference type="PROSITE" id="PS51679">
    <property type="entry name" value="SAM_MT_C5"/>
    <property type="match status" value="1"/>
</dbReference>
<keyword evidence="1 5" id="KW-0489">Methyltransferase</keyword>
<evidence type="ECO:0000256" key="5">
    <source>
        <dbReference type="PROSITE-ProRule" id="PRU01016"/>
    </source>
</evidence>
<dbReference type="InterPro" id="IPR001525">
    <property type="entry name" value="C5_MeTfrase"/>
</dbReference>
<evidence type="ECO:0000256" key="3">
    <source>
        <dbReference type="ARBA" id="ARBA00022691"/>
    </source>
</evidence>
<dbReference type="SUPFAM" id="SSF53335">
    <property type="entry name" value="S-adenosyl-L-methionine-dependent methyltransferases"/>
    <property type="match status" value="1"/>
</dbReference>
<dbReference type="EMBL" id="CP047225">
    <property type="protein sequence ID" value="QIW62481.1"/>
    <property type="molecule type" value="Genomic_DNA"/>
</dbReference>
<feature type="active site" evidence="5">
    <location>
        <position position="81"/>
    </location>
</feature>
<dbReference type="NCBIfam" id="TIGR00675">
    <property type="entry name" value="dcm"/>
    <property type="match status" value="1"/>
</dbReference>
<dbReference type="InterPro" id="IPR029063">
    <property type="entry name" value="SAM-dependent_MTases_sf"/>
</dbReference>
<dbReference type="PROSITE" id="PS00094">
    <property type="entry name" value="C5_MTASE_1"/>
    <property type="match status" value="1"/>
</dbReference>
<reference evidence="8 9" key="1">
    <citation type="submission" date="2019-12" db="EMBL/GenBank/DDBJ databases">
        <title>Sequencing and analysis of the whole genome of Mycoplasma gallinaceum strain Peacock20181011.</title>
        <authorList>
            <person name="Liu X."/>
            <person name="Qin Z."/>
            <person name="Xu H."/>
        </authorList>
    </citation>
    <scope>NUCLEOTIDE SEQUENCE [LARGE SCALE GENOMIC DNA]</scope>
    <source>
        <strain evidence="8 9">Peacock20181011</strain>
    </source>
</reference>
<dbReference type="GO" id="GO:0003677">
    <property type="term" value="F:DNA binding"/>
    <property type="evidence" value="ECO:0007669"/>
    <property type="project" value="TreeGrafter"/>
</dbReference>
<dbReference type="PANTHER" id="PTHR10629:SF52">
    <property type="entry name" value="DNA (CYTOSINE-5)-METHYLTRANSFERASE 1"/>
    <property type="match status" value="1"/>
</dbReference>
<evidence type="ECO:0000313" key="9">
    <source>
        <dbReference type="Proteomes" id="UP000503310"/>
    </source>
</evidence>
<comment type="similarity">
    <text evidence="5 6">Belongs to the class I-like SAM-binding methyltransferase superfamily. C5-methyltransferase family.</text>
</comment>
<evidence type="ECO:0000256" key="2">
    <source>
        <dbReference type="ARBA" id="ARBA00022679"/>
    </source>
</evidence>
<keyword evidence="3 5" id="KW-0949">S-adenosyl-L-methionine</keyword>
<protein>
    <recommendedName>
        <fullName evidence="7">Cytosine-specific methyltransferase</fullName>
        <ecNumber evidence="7">2.1.1.37</ecNumber>
    </recommendedName>
</protein>
<organism evidence="8 9">
    <name type="scientific">Mycoplasmopsis gallinacea</name>
    <dbReference type="NCBI Taxonomy" id="29556"/>
    <lineage>
        <taxon>Bacteria</taxon>
        <taxon>Bacillati</taxon>
        <taxon>Mycoplasmatota</taxon>
        <taxon>Mycoplasmoidales</taxon>
        <taxon>Metamycoplasmataceae</taxon>
        <taxon>Mycoplasmopsis</taxon>
    </lineage>
</organism>
<dbReference type="Proteomes" id="UP000503310">
    <property type="component" value="Chromosome"/>
</dbReference>
<accession>A0A6H0V2C2</accession>
<dbReference type="PANTHER" id="PTHR10629">
    <property type="entry name" value="CYTOSINE-SPECIFIC METHYLTRANSFERASE"/>
    <property type="match status" value="1"/>
</dbReference>
<dbReference type="PROSITE" id="PS00095">
    <property type="entry name" value="C5_MTASE_2"/>
    <property type="match status" value="1"/>
</dbReference>
<dbReference type="PRINTS" id="PR00105">
    <property type="entry name" value="C5METTRFRASE"/>
</dbReference>
<dbReference type="GO" id="GO:0044027">
    <property type="term" value="P:negative regulation of gene expression via chromosomal CpG island methylation"/>
    <property type="evidence" value="ECO:0007669"/>
    <property type="project" value="TreeGrafter"/>
</dbReference>
<dbReference type="InterPro" id="IPR031303">
    <property type="entry name" value="C5_meth_CS"/>
</dbReference>
<dbReference type="Gene3D" id="3.90.120.10">
    <property type="entry name" value="DNA Methylase, subunit A, domain 2"/>
    <property type="match status" value="1"/>
</dbReference>
<dbReference type="RefSeq" id="WP_167845438.1">
    <property type="nucleotide sequence ID" value="NZ_CP047225.1"/>
</dbReference>
<evidence type="ECO:0000313" key="8">
    <source>
        <dbReference type="EMBL" id="QIW62481.1"/>
    </source>
</evidence>
<evidence type="ECO:0000256" key="4">
    <source>
        <dbReference type="ARBA" id="ARBA00022747"/>
    </source>
</evidence>
<evidence type="ECO:0000256" key="6">
    <source>
        <dbReference type="RuleBase" id="RU000416"/>
    </source>
</evidence>
<dbReference type="EC" id="2.1.1.37" evidence="7"/>
<dbReference type="InterPro" id="IPR018117">
    <property type="entry name" value="C5_DNA_meth_AS"/>
</dbReference>
<evidence type="ECO:0000256" key="7">
    <source>
        <dbReference type="RuleBase" id="RU000417"/>
    </source>
</evidence>
<name>A0A6H0V2C2_9BACT</name>
<proteinExistence type="inferred from homology"/>
<gene>
    <name evidence="8" type="primary">dcm</name>
    <name evidence="8" type="ORF">GOQ20_03620</name>
</gene>
<dbReference type="InterPro" id="IPR050390">
    <property type="entry name" value="C5-Methyltransferase"/>
</dbReference>
<comment type="catalytic activity">
    <reaction evidence="7">
        <text>a 2'-deoxycytidine in DNA + S-adenosyl-L-methionine = a 5-methyl-2'-deoxycytidine in DNA + S-adenosyl-L-homocysteine + H(+)</text>
        <dbReference type="Rhea" id="RHEA:13681"/>
        <dbReference type="Rhea" id="RHEA-COMP:11369"/>
        <dbReference type="Rhea" id="RHEA-COMP:11370"/>
        <dbReference type="ChEBI" id="CHEBI:15378"/>
        <dbReference type="ChEBI" id="CHEBI:57856"/>
        <dbReference type="ChEBI" id="CHEBI:59789"/>
        <dbReference type="ChEBI" id="CHEBI:85452"/>
        <dbReference type="ChEBI" id="CHEBI:85454"/>
        <dbReference type="EC" id="2.1.1.37"/>
    </reaction>
</comment>
<dbReference type="GO" id="GO:0003886">
    <property type="term" value="F:DNA (cytosine-5-)-methyltransferase activity"/>
    <property type="evidence" value="ECO:0007669"/>
    <property type="project" value="UniProtKB-EC"/>
</dbReference>
<dbReference type="REBASE" id="395467">
    <property type="entry name" value="M.Mga11ORF3620P"/>
</dbReference>
<dbReference type="GO" id="GO:0009307">
    <property type="term" value="P:DNA restriction-modification system"/>
    <property type="evidence" value="ECO:0007669"/>
    <property type="project" value="UniProtKB-KW"/>
</dbReference>